<reference evidence="2" key="2">
    <citation type="submission" date="2019-02" db="EMBL/GenBank/DDBJ databases">
        <title>Opniocepnalus argus Var Kimnra genome.</title>
        <authorList>
            <person name="Zhou C."/>
            <person name="Xiao S."/>
        </authorList>
    </citation>
    <scope>NUCLEOTIDE SEQUENCE [LARGE SCALE GENOMIC DNA]</scope>
</reference>
<proteinExistence type="predicted"/>
<evidence type="ECO:0000313" key="2">
    <source>
        <dbReference type="Proteomes" id="UP000503349"/>
    </source>
</evidence>
<reference evidence="1 2" key="1">
    <citation type="submission" date="2019-02" db="EMBL/GenBank/DDBJ databases">
        <title>Opniocepnalus argus genome.</title>
        <authorList>
            <person name="Zhou C."/>
            <person name="Xiao S."/>
        </authorList>
    </citation>
    <scope>NUCLEOTIDE SEQUENCE [LARGE SCALE GENOMIC DNA]</scope>
    <source>
        <strain evidence="1">OARG1902GOOAL</strain>
        <tissue evidence="1">Muscle</tissue>
    </source>
</reference>
<protein>
    <submittedName>
        <fullName evidence="1">Uncharacterized protein</fullName>
    </submittedName>
</protein>
<dbReference type="AlphaFoldDB" id="A0A6G1QY17"/>
<accession>A0A6G1QY17</accession>
<sequence>MYSDTCVQTHVCVLAPPFILNREAKTLEPSLNIMHSTTTPPPTMTSLTNRVQLSPF</sequence>
<gene>
    <name evidence="1" type="ORF">EXN66_Car000138</name>
</gene>
<keyword evidence="2" id="KW-1185">Reference proteome</keyword>
<dbReference type="Proteomes" id="UP000503349">
    <property type="component" value="Chromosome 1"/>
</dbReference>
<organism evidence="1 2">
    <name type="scientific">Channa argus</name>
    <name type="common">Northern snakehead</name>
    <name type="synonym">Ophicephalus argus</name>
    <dbReference type="NCBI Taxonomy" id="215402"/>
    <lineage>
        <taxon>Eukaryota</taxon>
        <taxon>Metazoa</taxon>
        <taxon>Chordata</taxon>
        <taxon>Craniata</taxon>
        <taxon>Vertebrata</taxon>
        <taxon>Euteleostomi</taxon>
        <taxon>Actinopterygii</taxon>
        <taxon>Neopterygii</taxon>
        <taxon>Teleostei</taxon>
        <taxon>Neoteleostei</taxon>
        <taxon>Acanthomorphata</taxon>
        <taxon>Anabantaria</taxon>
        <taxon>Anabantiformes</taxon>
        <taxon>Channoidei</taxon>
        <taxon>Channidae</taxon>
        <taxon>Channa</taxon>
    </lineage>
</organism>
<evidence type="ECO:0000313" key="1">
    <source>
        <dbReference type="EMBL" id="KAF3706966.1"/>
    </source>
</evidence>
<dbReference type="EMBL" id="CM015712">
    <property type="protein sequence ID" value="KAF3706966.1"/>
    <property type="molecule type" value="Genomic_DNA"/>
</dbReference>
<name>A0A6G1QY17_CHAAH</name>